<feature type="region of interest" description="Disordered" evidence="1">
    <location>
        <begin position="1"/>
        <end position="115"/>
    </location>
</feature>
<dbReference type="EMBL" id="AAGW02004628">
    <property type="status" value="NOT_ANNOTATED_CDS"/>
    <property type="molecule type" value="Genomic_DNA"/>
</dbReference>
<dbReference type="EMBL" id="AAGW02004629">
    <property type="status" value="NOT_ANNOTATED_CDS"/>
    <property type="molecule type" value="Genomic_DNA"/>
</dbReference>
<dbReference type="Pfam" id="PF12052">
    <property type="entry name" value="VGCC_beta4Aa_N"/>
    <property type="match status" value="1"/>
</dbReference>
<organism evidence="3 4">
    <name type="scientific">Oryctolagus cuniculus</name>
    <name type="common">Rabbit</name>
    <dbReference type="NCBI Taxonomy" id="9986"/>
    <lineage>
        <taxon>Eukaryota</taxon>
        <taxon>Metazoa</taxon>
        <taxon>Chordata</taxon>
        <taxon>Craniata</taxon>
        <taxon>Vertebrata</taxon>
        <taxon>Euteleostomi</taxon>
        <taxon>Mammalia</taxon>
        <taxon>Eutheria</taxon>
        <taxon>Euarchontoglires</taxon>
        <taxon>Glires</taxon>
        <taxon>Lagomorpha</taxon>
        <taxon>Leporidae</taxon>
        <taxon>Oryctolagus</taxon>
    </lineage>
</organism>
<dbReference type="STRING" id="9986.ENSOCUP00000044159"/>
<dbReference type="Ensembl" id="ENSOCUT00000041916.1">
    <property type="protein sequence ID" value="ENSOCUP00000044159.1"/>
    <property type="gene ID" value="ENSOCUG00000000144.4"/>
</dbReference>
<dbReference type="EMBL" id="AAGW02004626">
    <property type="status" value="NOT_ANNOTATED_CDS"/>
    <property type="molecule type" value="Genomic_DNA"/>
</dbReference>
<dbReference type="GeneTree" id="ENSGT00950000182837"/>
<dbReference type="EMBL" id="AAGW02004627">
    <property type="status" value="NOT_ANNOTATED_CDS"/>
    <property type="molecule type" value="Genomic_DNA"/>
</dbReference>
<dbReference type="PRINTS" id="PR01217">
    <property type="entry name" value="PRICHEXTENSN"/>
</dbReference>
<dbReference type="EMBL" id="AAGW02004631">
    <property type="status" value="NOT_ANNOTATED_CDS"/>
    <property type="molecule type" value="Genomic_DNA"/>
</dbReference>
<reference evidence="3 4" key="1">
    <citation type="journal article" date="2011" name="Nature">
        <title>A high-resolution map of human evolutionary constraint using 29 mammals.</title>
        <authorList>
            <person name="Lindblad-Toh K."/>
            <person name="Garber M."/>
            <person name="Zuk O."/>
            <person name="Lin M.F."/>
            <person name="Parker B.J."/>
            <person name="Washietl S."/>
            <person name="Kheradpour P."/>
            <person name="Ernst J."/>
            <person name="Jordan G."/>
            <person name="Mauceli E."/>
            <person name="Ward L.D."/>
            <person name="Lowe C.B."/>
            <person name="Holloway A.K."/>
            <person name="Clamp M."/>
            <person name="Gnerre S."/>
            <person name="Alfoldi J."/>
            <person name="Beal K."/>
            <person name="Chang J."/>
            <person name="Clawson H."/>
            <person name="Cuff J."/>
            <person name="Di Palma F."/>
            <person name="Fitzgerald S."/>
            <person name="Flicek P."/>
            <person name="Guttman M."/>
            <person name="Hubisz M.J."/>
            <person name="Jaffe D.B."/>
            <person name="Jungreis I."/>
            <person name="Kent W.J."/>
            <person name="Kostka D."/>
            <person name="Lara M."/>
            <person name="Martins A.L."/>
            <person name="Massingham T."/>
            <person name="Moltke I."/>
            <person name="Raney B.J."/>
            <person name="Rasmussen M.D."/>
            <person name="Robinson J."/>
            <person name="Stark A."/>
            <person name="Vilella A.J."/>
            <person name="Wen J."/>
            <person name="Xie X."/>
            <person name="Zody M.C."/>
            <person name="Baldwin J."/>
            <person name="Bloom T."/>
            <person name="Chin C.W."/>
            <person name="Heiman D."/>
            <person name="Nicol R."/>
            <person name="Nusbaum C."/>
            <person name="Young S."/>
            <person name="Wilkinson J."/>
            <person name="Worley K.C."/>
            <person name="Kovar C.L."/>
            <person name="Muzny D.M."/>
            <person name="Gibbs R.A."/>
            <person name="Cree A."/>
            <person name="Dihn H.H."/>
            <person name="Fowler G."/>
            <person name="Jhangiani S."/>
            <person name="Joshi V."/>
            <person name="Lee S."/>
            <person name="Lewis L.R."/>
            <person name="Nazareth L.V."/>
            <person name="Okwuonu G."/>
            <person name="Santibanez J."/>
            <person name="Warren W.C."/>
            <person name="Mardis E.R."/>
            <person name="Weinstock G.M."/>
            <person name="Wilson R.K."/>
            <person name="Delehaunty K."/>
            <person name="Dooling D."/>
            <person name="Fronik C."/>
            <person name="Fulton L."/>
            <person name="Fulton B."/>
            <person name="Graves T."/>
            <person name="Minx P."/>
            <person name="Sodergren E."/>
            <person name="Birney E."/>
            <person name="Margulies E.H."/>
            <person name="Herrero J."/>
            <person name="Green E.D."/>
            <person name="Haussler D."/>
            <person name="Siepel A."/>
            <person name="Goldman N."/>
            <person name="Pollard K.S."/>
            <person name="Pedersen J.S."/>
            <person name="Lander E.S."/>
            <person name="Kellis M."/>
        </authorList>
    </citation>
    <scope>NUCLEOTIDE SEQUENCE [LARGE SCALE GENOMIC DNA]</scope>
    <source>
        <strain evidence="3 4">Thorbecke inbred</strain>
    </source>
</reference>
<evidence type="ECO:0000256" key="1">
    <source>
        <dbReference type="SAM" id="MobiDB-lite"/>
    </source>
</evidence>
<dbReference type="AlphaFoldDB" id="A0A5F9DE92"/>
<dbReference type="Gene3D" id="2.30.30.40">
    <property type="entry name" value="SH3 Domains"/>
    <property type="match status" value="1"/>
</dbReference>
<feature type="region of interest" description="Disordered" evidence="1">
    <location>
        <begin position="368"/>
        <end position="389"/>
    </location>
</feature>
<feature type="compositionally biased region" description="Polar residues" evidence="1">
    <location>
        <begin position="372"/>
        <end position="382"/>
    </location>
</feature>
<feature type="compositionally biased region" description="Gly residues" evidence="1">
    <location>
        <begin position="264"/>
        <end position="273"/>
    </location>
</feature>
<feature type="region of interest" description="Disordered" evidence="1">
    <location>
        <begin position="258"/>
        <end position="289"/>
    </location>
</feature>
<dbReference type="Bgee" id="ENSOCUG00000000144">
    <property type="expression patterns" value="Expressed in frontal cortex and 7 other cell types or tissues"/>
</dbReference>
<dbReference type="PANTHER" id="PTHR11824">
    <property type="entry name" value="VOLTAGE-DEPENDENT CALCIUM CHANNEL BETA SUBUNIT"/>
    <property type="match status" value="1"/>
</dbReference>
<dbReference type="InterPro" id="IPR036028">
    <property type="entry name" value="SH3-like_dom_sf"/>
</dbReference>
<evidence type="ECO:0000313" key="3">
    <source>
        <dbReference type="Ensembl" id="ENSOCUP00000044159.1"/>
    </source>
</evidence>
<reference evidence="3" key="3">
    <citation type="submission" date="2025-09" db="UniProtKB">
        <authorList>
            <consortium name="Ensembl"/>
        </authorList>
    </citation>
    <scope>IDENTIFICATION</scope>
    <source>
        <strain evidence="3">Thorbecke</strain>
    </source>
</reference>
<sequence>CKAPARWERAAPDRLGEARSQEAPSPGSRSRRGGSVSGLFKVPRSPKCGRGAREPARGQGAGWGSPAALPLRSQPSLRGPRALRPPRTGWPCGGSEPCPPPPTPRTGPWTGRIPPPRRYRPLLRLRLLAAQERPAFVPGWLGPRVPGVGCPAPHPFSASLSSPAPPPPAPPPFPPPPSPPPPSPPPPPPPPHRSPGLCAPAPEPIASPSGCRGLGPRTPRVFVDGCGGCSRAALLGNLFSRPGLQWVGGGGGCVREPRRRLGDLGAGSGGSQGAGPKADSGQGGHPAPRCGAHRLLSGPVYRVQVARGTTTRRSRLKRSDGSTTSTSFILRQLWFLQQFCFCLERGAVDYQTSMYDNLYLHGIEDSEAGSADSYTSRPSDSDVSLEEDREAIRQEREQQAAIQLERAKSKPVAFAVKTNVSYCGALDEDVPVPSTAISFDAKDFLHIKEKYNNDWWIGRLVKEGCEIGLSQVHSAWRISGFSKSKKEGVSMEGNQVEILLQVWEKWYQGHFEQLPHRPTEHIPPYDVVPSMRPVVLVGPSLKGYEDINNKSDS</sequence>
<feature type="domain" description="Voltage-dependent L-type calcium channel subunit beta-1-4 N-terminal A" evidence="2">
    <location>
        <begin position="369"/>
        <end position="410"/>
    </location>
</feature>
<dbReference type="EMBL" id="AAGW02004632">
    <property type="status" value="NOT_ANNOTATED_CDS"/>
    <property type="molecule type" value="Genomic_DNA"/>
</dbReference>
<evidence type="ECO:0000259" key="2">
    <source>
        <dbReference type="Pfam" id="PF12052"/>
    </source>
</evidence>
<dbReference type="InterPro" id="IPR046937">
    <property type="entry name" value="CAB1-4_N_A-dom"/>
</dbReference>
<keyword evidence="4" id="KW-1185">Reference proteome</keyword>
<dbReference type="EMBL" id="AAGW02004623">
    <property type="status" value="NOT_ANNOTATED_CDS"/>
    <property type="molecule type" value="Genomic_DNA"/>
</dbReference>
<feature type="compositionally biased region" description="Pro residues" evidence="1">
    <location>
        <begin position="163"/>
        <end position="193"/>
    </location>
</feature>
<dbReference type="EMBL" id="AAGW02004624">
    <property type="status" value="NOT_ANNOTATED_CDS"/>
    <property type="molecule type" value="Genomic_DNA"/>
</dbReference>
<proteinExistence type="predicted"/>
<dbReference type="SUPFAM" id="SSF50044">
    <property type="entry name" value="SH3-domain"/>
    <property type="match status" value="1"/>
</dbReference>
<reference evidence="3" key="2">
    <citation type="submission" date="2025-08" db="UniProtKB">
        <authorList>
            <consortium name="Ensembl"/>
        </authorList>
    </citation>
    <scope>IDENTIFICATION</scope>
    <source>
        <strain evidence="3">Thorbecke</strain>
    </source>
</reference>
<dbReference type="EMBL" id="AAGW02004630">
    <property type="status" value="NOT_ANNOTATED_CDS"/>
    <property type="molecule type" value="Genomic_DNA"/>
</dbReference>
<evidence type="ECO:0000313" key="4">
    <source>
        <dbReference type="Proteomes" id="UP000001811"/>
    </source>
</evidence>
<feature type="compositionally biased region" description="Basic and acidic residues" evidence="1">
    <location>
        <begin position="1"/>
        <end position="20"/>
    </location>
</feature>
<protein>
    <recommendedName>
        <fullName evidence="2">Voltage-dependent L-type calcium channel subunit beta-1-4 N-terminal A domain-containing protein</fullName>
    </recommendedName>
</protein>
<dbReference type="Proteomes" id="UP000001811">
    <property type="component" value="Chromosome 7"/>
</dbReference>
<feature type="region of interest" description="Disordered" evidence="1">
    <location>
        <begin position="156"/>
        <end position="214"/>
    </location>
</feature>
<accession>A0A5F9DE92</accession>
<dbReference type="EMBL" id="AAGW02004625">
    <property type="status" value="NOT_ANNOTATED_CDS"/>
    <property type="molecule type" value="Genomic_DNA"/>
</dbReference>
<name>A0A5F9DE92_RABIT</name>